<sequence>MACSVIFFITIFITIFLDLTAGEISSASACFANADKIDIQCAPRTMLRIHRVFFGYNPQGRCSFTPGDCIYREHENYPCVGKERCSINLPSGGFGRKIPSCQQESNYFQVDYECVPAYMTKSICNVEDLRDQSGYLASPGYPNNYPANLECSARIRVNPDQSIKLFIIDMDLETNVSVQCMDYLYARDKVHSITLCARRANEPISITWDELFIQLVSNGIENHKGFWLYYEADPPLLKTTTPSPQRTTAVTWVKDDDAPAPITRTDTVKMQTEESKIPFVAIIGGVIGTLSFILIVLLILLGLKWWKERRRRMDKNRFIEVQNPAYRNSNEFRNVPSDNFYNYIDC</sequence>
<feature type="signal peptide" evidence="5">
    <location>
        <begin position="1"/>
        <end position="21"/>
    </location>
</feature>
<evidence type="ECO:0000313" key="10">
    <source>
        <dbReference type="RefSeq" id="XP_022293859.1"/>
    </source>
</evidence>
<keyword evidence="5" id="KW-0732">Signal</keyword>
<gene>
    <name evidence="8 9 10 11 12" type="primary">LOC111104287</name>
</gene>
<dbReference type="Gene3D" id="2.60.120.740">
    <property type="match status" value="1"/>
</dbReference>
<dbReference type="RefSeq" id="XP_022293859.1">
    <property type="nucleotide sequence ID" value="XM_022438151.1"/>
</dbReference>
<dbReference type="PROSITE" id="PS01180">
    <property type="entry name" value="CUB"/>
    <property type="match status" value="1"/>
</dbReference>
<evidence type="ECO:0000259" key="6">
    <source>
        <dbReference type="PROSITE" id="PS01180"/>
    </source>
</evidence>
<feature type="disulfide bond" evidence="3">
    <location>
        <begin position="124"/>
        <end position="151"/>
    </location>
</feature>
<dbReference type="CDD" id="cd22823">
    <property type="entry name" value="Gal_Rha_Lectin"/>
    <property type="match status" value="1"/>
</dbReference>
<protein>
    <submittedName>
        <fullName evidence="8 9">Uncharacterized protein LOC111104287</fullName>
    </submittedName>
</protein>
<keyword evidence="1" id="KW-0677">Repeat</keyword>
<accession>A0A8B8AQW0</accession>
<evidence type="ECO:0000313" key="9">
    <source>
        <dbReference type="RefSeq" id="XP_022293858.1"/>
    </source>
</evidence>
<reference evidence="8 9" key="1">
    <citation type="submission" date="2025-04" db="UniProtKB">
        <authorList>
            <consortium name="RefSeq"/>
        </authorList>
    </citation>
    <scope>IDENTIFICATION</scope>
    <source>
        <tissue evidence="8 9">Whole sample</tissue>
    </source>
</reference>
<dbReference type="KEGG" id="cvn:111104287"/>
<keyword evidence="7" id="KW-1185">Reference proteome</keyword>
<evidence type="ECO:0000256" key="4">
    <source>
        <dbReference type="SAM" id="Phobius"/>
    </source>
</evidence>
<feature type="transmembrane region" description="Helical" evidence="4">
    <location>
        <begin position="279"/>
        <end position="303"/>
    </location>
</feature>
<dbReference type="InterPro" id="IPR000859">
    <property type="entry name" value="CUB_dom"/>
</dbReference>
<dbReference type="AlphaFoldDB" id="A0A8B8AQW0"/>
<dbReference type="SMART" id="SM00042">
    <property type="entry name" value="CUB"/>
    <property type="match status" value="1"/>
</dbReference>
<dbReference type="SUPFAM" id="SSF49854">
    <property type="entry name" value="Spermadhesin, CUB domain"/>
    <property type="match status" value="1"/>
</dbReference>
<feature type="chain" id="PRO_5044665884" evidence="5">
    <location>
        <begin position="22"/>
        <end position="346"/>
    </location>
</feature>
<keyword evidence="4" id="KW-0472">Membrane</keyword>
<dbReference type="Proteomes" id="UP000694844">
    <property type="component" value="Chromosome 7"/>
</dbReference>
<organism evidence="7 12">
    <name type="scientific">Crassostrea virginica</name>
    <name type="common">Eastern oyster</name>
    <dbReference type="NCBI Taxonomy" id="6565"/>
    <lineage>
        <taxon>Eukaryota</taxon>
        <taxon>Metazoa</taxon>
        <taxon>Spiralia</taxon>
        <taxon>Lophotrochozoa</taxon>
        <taxon>Mollusca</taxon>
        <taxon>Bivalvia</taxon>
        <taxon>Autobranchia</taxon>
        <taxon>Pteriomorphia</taxon>
        <taxon>Ostreida</taxon>
        <taxon>Ostreoidea</taxon>
        <taxon>Ostreidae</taxon>
        <taxon>Crassostrea</taxon>
    </lineage>
</organism>
<keyword evidence="4" id="KW-1133">Transmembrane helix</keyword>
<dbReference type="InterPro" id="IPR043159">
    <property type="entry name" value="Lectin_gal-bd_sf"/>
</dbReference>
<dbReference type="RefSeq" id="XP_022293858.1">
    <property type="nucleotide sequence ID" value="XM_022438150.1"/>
</dbReference>
<evidence type="ECO:0000313" key="8">
    <source>
        <dbReference type="RefSeq" id="XP_022293857.1"/>
    </source>
</evidence>
<keyword evidence="2 3" id="KW-1015">Disulfide bond</keyword>
<dbReference type="RefSeq" id="XP_022293860.1">
    <property type="nucleotide sequence ID" value="XM_022438152.1"/>
</dbReference>
<dbReference type="InterPro" id="IPR035914">
    <property type="entry name" value="Sperma_CUB_dom_sf"/>
</dbReference>
<dbReference type="RefSeq" id="XP_022293862.1">
    <property type="nucleotide sequence ID" value="XM_022438154.1"/>
</dbReference>
<dbReference type="CDD" id="cd00041">
    <property type="entry name" value="CUB"/>
    <property type="match status" value="1"/>
</dbReference>
<proteinExistence type="predicted"/>
<evidence type="ECO:0000313" key="11">
    <source>
        <dbReference type="RefSeq" id="XP_022293860.1"/>
    </source>
</evidence>
<dbReference type="OrthoDB" id="431034at2759"/>
<dbReference type="Pfam" id="PF00431">
    <property type="entry name" value="CUB"/>
    <property type="match status" value="1"/>
</dbReference>
<evidence type="ECO:0000256" key="1">
    <source>
        <dbReference type="ARBA" id="ARBA00022737"/>
    </source>
</evidence>
<keyword evidence="4" id="KW-0812">Transmembrane</keyword>
<evidence type="ECO:0000256" key="2">
    <source>
        <dbReference type="ARBA" id="ARBA00023157"/>
    </source>
</evidence>
<dbReference type="GeneID" id="111104287"/>
<evidence type="ECO:0000313" key="12">
    <source>
        <dbReference type="RefSeq" id="XP_022293862.1"/>
    </source>
</evidence>
<dbReference type="Gene3D" id="2.60.120.290">
    <property type="entry name" value="Spermadhesin, CUB domain"/>
    <property type="match status" value="1"/>
</dbReference>
<name>A0A8B8AQW0_CRAVI</name>
<dbReference type="RefSeq" id="XP_022293857.1">
    <property type="nucleotide sequence ID" value="XM_022438149.1"/>
</dbReference>
<evidence type="ECO:0000313" key="7">
    <source>
        <dbReference type="Proteomes" id="UP000694844"/>
    </source>
</evidence>
<evidence type="ECO:0000256" key="5">
    <source>
        <dbReference type="SAM" id="SignalP"/>
    </source>
</evidence>
<evidence type="ECO:0000256" key="3">
    <source>
        <dbReference type="PROSITE-ProRule" id="PRU00059"/>
    </source>
</evidence>
<dbReference type="PANTHER" id="PTHR24251">
    <property type="entry name" value="OVOCHYMASE-RELATED"/>
    <property type="match status" value="1"/>
</dbReference>
<feature type="domain" description="CUB" evidence="6">
    <location>
        <begin position="124"/>
        <end position="233"/>
    </location>
</feature>
<comment type="caution">
    <text evidence="3">Lacks conserved residue(s) required for the propagation of feature annotation.</text>
</comment>